<evidence type="ECO:0000313" key="6">
    <source>
        <dbReference type="Proteomes" id="UP000277928"/>
    </source>
</evidence>
<dbReference type="OMA" id="EVTECQR"/>
<dbReference type="PANTHER" id="PTHR21501">
    <property type="entry name" value="PROTEIN FAM-161"/>
    <property type="match status" value="1"/>
</dbReference>
<dbReference type="STRING" id="42156.A0A3P6T6R0"/>
<gene>
    <name evidence="5" type="ORF">NLS_LOCUS2751</name>
</gene>
<protein>
    <submittedName>
        <fullName evidence="5">Uncharacterized protein</fullName>
    </submittedName>
</protein>
<feature type="coiled-coil region" evidence="3">
    <location>
        <begin position="398"/>
        <end position="461"/>
    </location>
</feature>
<feature type="compositionally biased region" description="Polar residues" evidence="4">
    <location>
        <begin position="534"/>
        <end position="550"/>
    </location>
</feature>
<evidence type="ECO:0000313" key="5">
    <source>
        <dbReference type="EMBL" id="VDK75100.1"/>
    </source>
</evidence>
<sequence length="644" mass="75296">MMEEMERALNATDQFLDAVLQDKNRLKDPSFMMCLMRVRQKHKKTFAAMDEMYKLSSSSKSAASTKHFRTDIIDGQHRVHASDDNDARIVEDERKRSRSLSTQKHRMHEGGCGEYAEKLSPEFPDCTSNAIKLHFKNKAKSTRTSYALRFMNKLLEEKGAEETKGKEKVTQLRYRARDVPRSTFEPRYQQLCEKEEHARQIRRQKAREMLKMVNLPRMAVKLELESFHLRRCISAEASDWSKREAFKAKSVPISVYVAPYKDEIQACERARRRTERAAELIRTSRAPPGLEEHAIRSKVQHHLRHKRHCMVEEPKRNVFCSRTVPNFKKLHEQLLNKLEKAAKKRSATVVTPFYFQTDERTYNHKCNLENLSPKMNRRCYSTGNLREYNGPEIRLNHASLLRNQANRMRAEKMEREQNCSQKFWELMRRRGELARVKLKQRAKQQERADEYRTELEAMRRRVRARALIVEQQEMLIKMQRFERKYKETVTAIQSKAQKIDIEDQCRDRFKRRMTMSSFHRQAVLISALDQRSNEAQSSKMEVSSDNSFMLNSDDKAKTDQNDSDNDNDHYDNDDIDCNSDYDDCDSDGDGGGDDNDNEDDDDDDGDGDDDDDDGDGAEDEESESENDGFDENSESKSGESFLES</sequence>
<organism evidence="5 6">
    <name type="scientific">Litomosoides sigmodontis</name>
    <name type="common">Filarial nematode worm</name>
    <dbReference type="NCBI Taxonomy" id="42156"/>
    <lineage>
        <taxon>Eukaryota</taxon>
        <taxon>Metazoa</taxon>
        <taxon>Ecdysozoa</taxon>
        <taxon>Nematoda</taxon>
        <taxon>Chromadorea</taxon>
        <taxon>Rhabditida</taxon>
        <taxon>Spirurina</taxon>
        <taxon>Spiruromorpha</taxon>
        <taxon>Filarioidea</taxon>
        <taxon>Onchocercidae</taxon>
        <taxon>Litomosoides</taxon>
    </lineage>
</organism>
<feature type="compositionally biased region" description="Acidic residues" evidence="4">
    <location>
        <begin position="573"/>
        <end position="632"/>
    </location>
</feature>
<name>A0A3P6T6R0_LITSI</name>
<accession>A0A3P6T6R0</accession>
<evidence type="ECO:0000256" key="3">
    <source>
        <dbReference type="SAM" id="Coils"/>
    </source>
</evidence>
<dbReference type="GO" id="GO:0005856">
    <property type="term" value="C:cytoskeleton"/>
    <property type="evidence" value="ECO:0007669"/>
    <property type="project" value="UniProtKB-ARBA"/>
</dbReference>
<evidence type="ECO:0000256" key="2">
    <source>
        <dbReference type="ARBA" id="ARBA00023054"/>
    </source>
</evidence>
<proteinExistence type="inferred from homology"/>
<dbReference type="AlphaFoldDB" id="A0A3P6T6R0"/>
<keyword evidence="6" id="KW-1185">Reference proteome</keyword>
<keyword evidence="2 3" id="KW-0175">Coiled coil</keyword>
<dbReference type="PANTHER" id="PTHR21501:SF1">
    <property type="entry name" value="PROTEIN FAM-161"/>
    <property type="match status" value="1"/>
</dbReference>
<dbReference type="Pfam" id="PF10595">
    <property type="entry name" value="FAM161A_B"/>
    <property type="match status" value="1"/>
</dbReference>
<dbReference type="GO" id="GO:0044782">
    <property type="term" value="P:cilium organization"/>
    <property type="evidence" value="ECO:0007669"/>
    <property type="project" value="TreeGrafter"/>
</dbReference>
<dbReference type="OrthoDB" id="2150121at2759"/>
<reference evidence="5 6" key="1">
    <citation type="submission" date="2018-08" db="EMBL/GenBank/DDBJ databases">
        <authorList>
            <person name="Laetsch R D."/>
            <person name="Stevens L."/>
            <person name="Kumar S."/>
            <person name="Blaxter L. M."/>
        </authorList>
    </citation>
    <scope>NUCLEOTIDE SEQUENCE [LARGE SCALE GENOMIC DNA]</scope>
</reference>
<feature type="compositionally biased region" description="Basic and acidic residues" evidence="4">
    <location>
        <begin position="552"/>
        <end position="572"/>
    </location>
</feature>
<dbReference type="GO" id="GO:0005929">
    <property type="term" value="C:cilium"/>
    <property type="evidence" value="ECO:0007669"/>
    <property type="project" value="TreeGrafter"/>
</dbReference>
<comment type="similarity">
    <text evidence="1">Belongs to the FAM161 family.</text>
</comment>
<evidence type="ECO:0000256" key="1">
    <source>
        <dbReference type="ARBA" id="ARBA00006663"/>
    </source>
</evidence>
<dbReference type="Proteomes" id="UP000277928">
    <property type="component" value="Unassembled WGS sequence"/>
</dbReference>
<dbReference type="InterPro" id="IPR019579">
    <property type="entry name" value="FAM161A/B"/>
</dbReference>
<dbReference type="InterPro" id="IPR051655">
    <property type="entry name" value="FAM161"/>
</dbReference>
<dbReference type="EMBL" id="UYRX01000133">
    <property type="protein sequence ID" value="VDK75100.1"/>
    <property type="molecule type" value="Genomic_DNA"/>
</dbReference>
<feature type="region of interest" description="Disordered" evidence="4">
    <location>
        <begin position="534"/>
        <end position="644"/>
    </location>
</feature>
<evidence type="ECO:0000256" key="4">
    <source>
        <dbReference type="SAM" id="MobiDB-lite"/>
    </source>
</evidence>